<comment type="caution">
    <text evidence="9">The sequence shown here is derived from an EMBL/GenBank/DDBJ whole genome shotgun (WGS) entry which is preliminary data.</text>
</comment>
<proteinExistence type="inferred from homology"/>
<dbReference type="InterPro" id="IPR043001">
    <property type="entry name" value="IP5_2-K_N_lobe"/>
</dbReference>
<dbReference type="PANTHER" id="PTHR14456">
    <property type="entry name" value="INOSITOL POLYPHOSPHATE KINASE 1"/>
    <property type="match status" value="1"/>
</dbReference>
<reference evidence="9 10" key="2">
    <citation type="submission" date="2019-01" db="EMBL/GenBank/DDBJ databases">
        <title>The decoding of complex shrimp genome reveals the adaptation for benthos swimmer, frequently molting mechanism and breeding impact on genome.</title>
        <authorList>
            <person name="Sun Y."/>
            <person name="Gao Y."/>
            <person name="Yu Y."/>
        </authorList>
    </citation>
    <scope>NUCLEOTIDE SEQUENCE [LARGE SCALE GENOMIC DNA]</scope>
    <source>
        <tissue evidence="9">Muscle</tissue>
    </source>
</reference>
<dbReference type="EMBL" id="QCYY01002868">
    <property type="protein sequence ID" value="ROT66989.1"/>
    <property type="molecule type" value="Genomic_DNA"/>
</dbReference>
<evidence type="ECO:0000256" key="5">
    <source>
        <dbReference type="ARBA" id="ARBA00022777"/>
    </source>
</evidence>
<reference evidence="9 10" key="1">
    <citation type="submission" date="2018-04" db="EMBL/GenBank/DDBJ databases">
        <authorList>
            <person name="Zhang X."/>
            <person name="Yuan J."/>
            <person name="Li F."/>
            <person name="Xiang J."/>
        </authorList>
    </citation>
    <scope>NUCLEOTIDE SEQUENCE [LARGE SCALE GENOMIC DNA]</scope>
    <source>
        <tissue evidence="9">Muscle</tissue>
    </source>
</reference>
<accession>A0A423SS26</accession>
<dbReference type="GO" id="GO:0005524">
    <property type="term" value="F:ATP binding"/>
    <property type="evidence" value="ECO:0007669"/>
    <property type="project" value="UniProtKB-KW"/>
</dbReference>
<evidence type="ECO:0000313" key="10">
    <source>
        <dbReference type="Proteomes" id="UP000283509"/>
    </source>
</evidence>
<name>A0A423SS26_PENVA</name>
<keyword evidence="3" id="KW-0808">Transferase</keyword>
<feature type="compositionally biased region" description="Basic and acidic residues" evidence="8">
    <location>
        <begin position="639"/>
        <end position="661"/>
    </location>
</feature>
<dbReference type="GO" id="GO:0005634">
    <property type="term" value="C:nucleus"/>
    <property type="evidence" value="ECO:0007669"/>
    <property type="project" value="TreeGrafter"/>
</dbReference>
<dbReference type="OrthoDB" id="272370at2759"/>
<dbReference type="STRING" id="6689.A0A423SS26"/>
<dbReference type="PANTHER" id="PTHR14456:SF2">
    <property type="entry name" value="INOSITOL-PENTAKISPHOSPHATE 2-KINASE"/>
    <property type="match status" value="1"/>
</dbReference>
<dbReference type="Pfam" id="PF06090">
    <property type="entry name" value="Ins_P5_2-kin"/>
    <property type="match status" value="1"/>
</dbReference>
<dbReference type="GO" id="GO:0032958">
    <property type="term" value="P:inositol phosphate biosynthetic process"/>
    <property type="evidence" value="ECO:0007669"/>
    <property type="project" value="TreeGrafter"/>
</dbReference>
<evidence type="ECO:0000256" key="4">
    <source>
        <dbReference type="ARBA" id="ARBA00022741"/>
    </source>
</evidence>
<dbReference type="AlphaFoldDB" id="A0A423SS26"/>
<organism evidence="9 10">
    <name type="scientific">Penaeus vannamei</name>
    <name type="common">Whiteleg shrimp</name>
    <name type="synonym">Litopenaeus vannamei</name>
    <dbReference type="NCBI Taxonomy" id="6689"/>
    <lineage>
        <taxon>Eukaryota</taxon>
        <taxon>Metazoa</taxon>
        <taxon>Ecdysozoa</taxon>
        <taxon>Arthropoda</taxon>
        <taxon>Crustacea</taxon>
        <taxon>Multicrustacea</taxon>
        <taxon>Malacostraca</taxon>
        <taxon>Eumalacostraca</taxon>
        <taxon>Eucarida</taxon>
        <taxon>Decapoda</taxon>
        <taxon>Dendrobranchiata</taxon>
        <taxon>Penaeoidea</taxon>
        <taxon>Penaeidae</taxon>
        <taxon>Penaeus</taxon>
    </lineage>
</organism>
<feature type="compositionally biased region" description="Basic and acidic residues" evidence="8">
    <location>
        <begin position="384"/>
        <end position="405"/>
    </location>
</feature>
<sequence length="821" mass="89195">MHLLTAFNPLLSSSPPLPSFSLPLLSSFLLPPFPFPTFLSTPLPPYPSSPFLLPPFPLPPSLTTIAKMPLKWKRLLYILFTGQPGSNGMDRPDDVTRLATSDRMMAAPCVAFTPVPSGSPCSCPGVASLARSVEVMTCNEDSRITSTTAETGRDLTLAALRVTSNDHGLPTLRVTPGDLAYLAEGADHMVVRLLGLGQVLRLRKTDVGSNTSREDLILRAKKDEEFFKNVARPFLSPLLTDESHLVIVEPAALMAFKETVEARRPERRRGKEINKYGVAWICPDAASAFSKRRLPSYISPESLAHHLASPAPFVSSLRGRSPSPRPPACPWESLDERWKDPLAHAARPEGAVCNLRESHRASSTNGTSGGAPRGVEEGAGTEASSRRPRETASAERSLRPGVEGQDRPRAKVICVEIKPKQGYIDHSTPGLPMCVFCINQYVKPEKCRDRSRYCPQDLFSGDLTRMRRAVDALIQTPQTNLKVFVDGEAVEDIKHYSYLRDVIISALTHDFESPVALLPQGDDRGGGGRGGLSPRSPLGRTLAFQMLDQLGVLRANALYRRLAKEMGSAKDADAAIHDLRCWTGDGRYCQLVEQCGRCWHSGQPASGDGVGAEEDAAVIEASGEREAGDGAEEGAASKSEVKGVDSDKVTEHGDYCNDRKNKTARHHRQNTGIDATDIHSSVVKSRPRMIPPELLDRSLHGSREVQEKGKGGADDTVAVTRSEMVRRLQEFLLATTAKDLSLMVLLNGPHTGSPPPATSGSVSPFPVALEGGVWYMCQVTGVDLIAKPPSKIRKRERDHKKQAEVLRALIARGAGPSCCKP</sequence>
<keyword evidence="5 9" id="KW-0418">Kinase</keyword>
<feature type="region of interest" description="Disordered" evidence="8">
    <location>
        <begin position="621"/>
        <end position="668"/>
    </location>
</feature>
<dbReference type="EC" id="2.7.1.158" evidence="2"/>
<protein>
    <recommendedName>
        <fullName evidence="2">inositol-pentakisphosphate 2-kinase</fullName>
        <ecNumber evidence="2">2.7.1.158</ecNumber>
    </recommendedName>
    <alternativeName>
        <fullName evidence="7">Ins(1,3,4,5,6)P5 2-kinase</fullName>
    </alternativeName>
</protein>
<evidence type="ECO:0000256" key="1">
    <source>
        <dbReference type="ARBA" id="ARBA00007229"/>
    </source>
</evidence>
<evidence type="ECO:0000313" key="9">
    <source>
        <dbReference type="EMBL" id="ROT66989.1"/>
    </source>
</evidence>
<dbReference type="Proteomes" id="UP000283509">
    <property type="component" value="Unassembled WGS sequence"/>
</dbReference>
<dbReference type="InterPro" id="IPR009286">
    <property type="entry name" value="Ins_P5_2-kin"/>
</dbReference>
<evidence type="ECO:0000256" key="6">
    <source>
        <dbReference type="ARBA" id="ARBA00022840"/>
    </source>
</evidence>
<comment type="similarity">
    <text evidence="1">Belongs to the IPK1 type 2 family.</text>
</comment>
<keyword evidence="6" id="KW-0067">ATP-binding</keyword>
<dbReference type="GO" id="GO:0035299">
    <property type="term" value="F:inositol-1,3,4,5,6-pentakisphosphate 2-kinase activity"/>
    <property type="evidence" value="ECO:0007669"/>
    <property type="project" value="UniProtKB-EC"/>
</dbReference>
<feature type="region of interest" description="Disordered" evidence="8">
    <location>
        <begin position="357"/>
        <end position="405"/>
    </location>
</feature>
<evidence type="ECO:0000256" key="8">
    <source>
        <dbReference type="SAM" id="MobiDB-lite"/>
    </source>
</evidence>
<evidence type="ECO:0000256" key="2">
    <source>
        <dbReference type="ARBA" id="ARBA00012023"/>
    </source>
</evidence>
<keyword evidence="10" id="KW-1185">Reference proteome</keyword>
<evidence type="ECO:0000256" key="3">
    <source>
        <dbReference type="ARBA" id="ARBA00022679"/>
    </source>
</evidence>
<evidence type="ECO:0000256" key="7">
    <source>
        <dbReference type="ARBA" id="ARBA00029574"/>
    </source>
</evidence>
<keyword evidence="4" id="KW-0547">Nucleotide-binding</keyword>
<gene>
    <name evidence="9" type="ORF">C7M84_014940</name>
</gene>
<dbReference type="Gene3D" id="3.30.200.110">
    <property type="entry name" value="Inositol-pentakisphosphate 2-kinase, N-lobe"/>
    <property type="match status" value="1"/>
</dbReference>